<feature type="region of interest" description="Disordered" evidence="1">
    <location>
        <begin position="1"/>
        <end position="36"/>
    </location>
</feature>
<dbReference type="EMBL" id="KV744967">
    <property type="protein sequence ID" value="OCK80289.1"/>
    <property type="molecule type" value="Genomic_DNA"/>
</dbReference>
<sequence>MDISSPAATLGQKSDAINVDDHALPTNPSSPSARRVPAPMDEHFWPPVGDLTLHEGESKCQYCRGKAAKREFKDIKDLFKHIKAKHVHPIAGDRKNVDVKDWYINREGKTQDIAVRGYTNFKSRLAMLQAPRLPSTPDREEALRKALECVVELSKPPLDLHGLVEVVDELFARIADNIYWRNVRDLVQDRLEFLDLFYGVMNAFEEDGEQDRLDAERAAGAGEAMDTA</sequence>
<evidence type="ECO:0000313" key="2">
    <source>
        <dbReference type="EMBL" id="OCK80289.1"/>
    </source>
</evidence>
<dbReference type="Proteomes" id="UP000250266">
    <property type="component" value="Unassembled WGS sequence"/>
</dbReference>
<accession>A0A8E2EAP5</accession>
<proteinExistence type="predicted"/>
<evidence type="ECO:0000256" key="1">
    <source>
        <dbReference type="SAM" id="MobiDB-lite"/>
    </source>
</evidence>
<dbReference type="AlphaFoldDB" id="A0A8E2EAP5"/>
<keyword evidence="3" id="KW-1185">Reference proteome</keyword>
<gene>
    <name evidence="2" type="ORF">K432DRAFT_404859</name>
</gene>
<evidence type="ECO:0000313" key="3">
    <source>
        <dbReference type="Proteomes" id="UP000250266"/>
    </source>
</evidence>
<name>A0A8E2EAP5_9PEZI</name>
<protein>
    <submittedName>
        <fullName evidence="2">Uncharacterized protein</fullName>
    </submittedName>
</protein>
<reference evidence="2 3" key="1">
    <citation type="journal article" date="2016" name="Nat. Commun.">
        <title>Ectomycorrhizal ecology is imprinted in the genome of the dominant symbiotic fungus Cenococcum geophilum.</title>
        <authorList>
            <consortium name="DOE Joint Genome Institute"/>
            <person name="Peter M."/>
            <person name="Kohler A."/>
            <person name="Ohm R.A."/>
            <person name="Kuo A."/>
            <person name="Krutzmann J."/>
            <person name="Morin E."/>
            <person name="Arend M."/>
            <person name="Barry K.W."/>
            <person name="Binder M."/>
            <person name="Choi C."/>
            <person name="Clum A."/>
            <person name="Copeland A."/>
            <person name="Grisel N."/>
            <person name="Haridas S."/>
            <person name="Kipfer T."/>
            <person name="LaButti K."/>
            <person name="Lindquist E."/>
            <person name="Lipzen A."/>
            <person name="Maire R."/>
            <person name="Meier B."/>
            <person name="Mihaltcheva S."/>
            <person name="Molinier V."/>
            <person name="Murat C."/>
            <person name="Poggeler S."/>
            <person name="Quandt C.A."/>
            <person name="Sperisen C."/>
            <person name="Tritt A."/>
            <person name="Tisserant E."/>
            <person name="Crous P.W."/>
            <person name="Henrissat B."/>
            <person name="Nehls U."/>
            <person name="Egli S."/>
            <person name="Spatafora J.W."/>
            <person name="Grigoriev I.V."/>
            <person name="Martin F.M."/>
        </authorList>
    </citation>
    <scope>NUCLEOTIDE SEQUENCE [LARGE SCALE GENOMIC DNA]</scope>
    <source>
        <strain evidence="2 3">CBS 459.81</strain>
    </source>
</reference>
<organism evidence="2 3">
    <name type="scientific">Lepidopterella palustris CBS 459.81</name>
    <dbReference type="NCBI Taxonomy" id="1314670"/>
    <lineage>
        <taxon>Eukaryota</taxon>
        <taxon>Fungi</taxon>
        <taxon>Dikarya</taxon>
        <taxon>Ascomycota</taxon>
        <taxon>Pezizomycotina</taxon>
        <taxon>Dothideomycetes</taxon>
        <taxon>Pleosporomycetidae</taxon>
        <taxon>Mytilinidiales</taxon>
        <taxon>Argynnaceae</taxon>
        <taxon>Lepidopterella</taxon>
    </lineage>
</organism>